<sequence length="461" mass="49743">MTELRPRILVADDDAAFRLAMSKALGRLRFQVEEASSGEEAVAALRAGRSDVALLDLQLGDLDGLEVLRRAKGSPTRVIVVTGHGTIAAAVEAMRLGAVNFVQKPVDAPALLPLLEDAAAIRPEAPEAATTDAAALGMAGSSAALEKIRGRIRKAAPTDETVLVTGESGAGKELIARALHQESTRASGPFVAINCAQAHRDLFDAELFGYVRGAFTGASQDRPGLFREAAGGSLFLDEVGELPLTAQAKLLRVLETRTVRPVGGTREVPIDVRVIAATNRDLAAEVRSGAFREDLFFRLNVLSIEVVPLRERREDIEPIARHLLGRMRKEGGRELALDPDALAELLRYDWPGNVRELANVLKRSAIFAQGATIPADEVREAIGASIFGHPEARAAREAPPPREAHEADSDLTLADLEKRHILDTFERMGENVTRTAQALGIDRRTLQRKLKSFGRETADEG</sequence>
<evidence type="ECO:0000256" key="4">
    <source>
        <dbReference type="ARBA" id="ARBA00023125"/>
    </source>
</evidence>
<dbReference type="PANTHER" id="PTHR32071">
    <property type="entry name" value="TRANSCRIPTIONAL REGULATORY PROTEIN"/>
    <property type="match status" value="1"/>
</dbReference>
<dbReference type="EMBL" id="CP012332">
    <property type="protein sequence ID" value="AKU91124.1"/>
    <property type="molecule type" value="Genomic_DNA"/>
</dbReference>
<gene>
    <name evidence="9" type="ORF">AKJ08_1511</name>
</gene>
<dbReference type="FunFam" id="3.40.50.300:FF:000006">
    <property type="entry name" value="DNA-binding transcriptional regulator NtrC"/>
    <property type="match status" value="1"/>
</dbReference>
<keyword evidence="3" id="KW-0805">Transcription regulation</keyword>
<evidence type="ECO:0000256" key="1">
    <source>
        <dbReference type="ARBA" id="ARBA00022741"/>
    </source>
</evidence>
<organism evidence="9 10">
    <name type="scientific">Vulgatibacter incomptus</name>
    <dbReference type="NCBI Taxonomy" id="1391653"/>
    <lineage>
        <taxon>Bacteria</taxon>
        <taxon>Pseudomonadati</taxon>
        <taxon>Myxococcota</taxon>
        <taxon>Myxococcia</taxon>
        <taxon>Myxococcales</taxon>
        <taxon>Cystobacterineae</taxon>
        <taxon>Vulgatibacteraceae</taxon>
        <taxon>Vulgatibacter</taxon>
    </lineage>
</organism>
<keyword evidence="10" id="KW-1185">Reference proteome</keyword>
<evidence type="ECO:0000313" key="9">
    <source>
        <dbReference type="EMBL" id="AKU91124.1"/>
    </source>
</evidence>
<dbReference type="SMART" id="SM00448">
    <property type="entry name" value="REC"/>
    <property type="match status" value="1"/>
</dbReference>
<dbReference type="InterPro" id="IPR002078">
    <property type="entry name" value="Sigma_54_int"/>
</dbReference>
<dbReference type="Proteomes" id="UP000055590">
    <property type="component" value="Chromosome"/>
</dbReference>
<feature type="domain" description="Sigma-54 factor interaction" evidence="7">
    <location>
        <begin position="138"/>
        <end position="366"/>
    </location>
</feature>
<dbReference type="STRING" id="1391653.AKJ08_1511"/>
<evidence type="ECO:0000256" key="6">
    <source>
        <dbReference type="PROSITE-ProRule" id="PRU00169"/>
    </source>
</evidence>
<dbReference type="SUPFAM" id="SSF52540">
    <property type="entry name" value="P-loop containing nucleoside triphosphate hydrolases"/>
    <property type="match status" value="1"/>
</dbReference>
<dbReference type="GO" id="GO:0005524">
    <property type="term" value="F:ATP binding"/>
    <property type="evidence" value="ECO:0007669"/>
    <property type="project" value="UniProtKB-KW"/>
</dbReference>
<dbReference type="InterPro" id="IPR027417">
    <property type="entry name" value="P-loop_NTPase"/>
</dbReference>
<dbReference type="SUPFAM" id="SSF52172">
    <property type="entry name" value="CheY-like"/>
    <property type="match status" value="1"/>
</dbReference>
<dbReference type="Gene3D" id="3.40.50.2300">
    <property type="match status" value="1"/>
</dbReference>
<evidence type="ECO:0000256" key="3">
    <source>
        <dbReference type="ARBA" id="ARBA00023015"/>
    </source>
</evidence>
<dbReference type="Pfam" id="PF00072">
    <property type="entry name" value="Response_reg"/>
    <property type="match status" value="1"/>
</dbReference>
<dbReference type="Pfam" id="PF00158">
    <property type="entry name" value="Sigma54_activat"/>
    <property type="match status" value="1"/>
</dbReference>
<keyword evidence="4" id="KW-0238">DNA-binding</keyword>
<dbReference type="SMART" id="SM00382">
    <property type="entry name" value="AAA"/>
    <property type="match status" value="1"/>
</dbReference>
<dbReference type="KEGG" id="vin:AKJ08_1511"/>
<dbReference type="InterPro" id="IPR003593">
    <property type="entry name" value="AAA+_ATPase"/>
</dbReference>
<dbReference type="InterPro" id="IPR025662">
    <property type="entry name" value="Sigma_54_int_dom_ATP-bd_1"/>
</dbReference>
<dbReference type="OrthoDB" id="9804019at2"/>
<dbReference type="GO" id="GO:0006355">
    <property type="term" value="P:regulation of DNA-templated transcription"/>
    <property type="evidence" value="ECO:0007669"/>
    <property type="project" value="InterPro"/>
</dbReference>
<evidence type="ECO:0000256" key="2">
    <source>
        <dbReference type="ARBA" id="ARBA00022840"/>
    </source>
</evidence>
<accession>A0A0K1PDC8</accession>
<dbReference type="InterPro" id="IPR058031">
    <property type="entry name" value="AAA_lid_NorR"/>
</dbReference>
<reference evidence="9 10" key="1">
    <citation type="submission" date="2015-08" db="EMBL/GenBank/DDBJ databases">
        <authorList>
            <person name="Babu N.S."/>
            <person name="Beckwith C.J."/>
            <person name="Beseler K.G."/>
            <person name="Brison A."/>
            <person name="Carone J.V."/>
            <person name="Caskin T.P."/>
            <person name="Diamond M."/>
            <person name="Durham M.E."/>
            <person name="Foxe J.M."/>
            <person name="Go M."/>
            <person name="Henderson B.A."/>
            <person name="Jones I.B."/>
            <person name="McGettigan J.A."/>
            <person name="Micheletti S.J."/>
            <person name="Nasrallah M.E."/>
            <person name="Ortiz D."/>
            <person name="Piller C.R."/>
            <person name="Privatt S.R."/>
            <person name="Schneider S.L."/>
            <person name="Sharp S."/>
            <person name="Smith T.C."/>
            <person name="Stanton J.D."/>
            <person name="Ullery H.E."/>
            <person name="Wilson R.J."/>
            <person name="Serrano M.G."/>
            <person name="Buck G."/>
            <person name="Lee V."/>
            <person name="Wang Y."/>
            <person name="Carvalho R."/>
            <person name="Voegtly L."/>
            <person name="Shi R."/>
            <person name="Duckworth R."/>
            <person name="Johnson A."/>
            <person name="Loviza R."/>
            <person name="Walstead R."/>
            <person name="Shah Z."/>
            <person name="Kiflezghi M."/>
            <person name="Wade K."/>
            <person name="Ball S.L."/>
            <person name="Bradley K.W."/>
            <person name="Asai D.J."/>
            <person name="Bowman C.A."/>
            <person name="Russell D.A."/>
            <person name="Pope W.H."/>
            <person name="Jacobs-Sera D."/>
            <person name="Hendrix R.W."/>
            <person name="Hatfull G.F."/>
        </authorList>
    </citation>
    <scope>NUCLEOTIDE SEQUENCE [LARGE SCALE GENOMIC DNA]</scope>
    <source>
        <strain evidence="9 10">DSM 27710</strain>
    </source>
</reference>
<dbReference type="Gene3D" id="3.40.50.300">
    <property type="entry name" value="P-loop containing nucleotide triphosphate hydrolases"/>
    <property type="match status" value="1"/>
</dbReference>
<dbReference type="PANTHER" id="PTHR32071:SF57">
    <property type="entry name" value="C4-DICARBOXYLATE TRANSPORT TRANSCRIPTIONAL REGULATORY PROTEIN DCTD"/>
    <property type="match status" value="1"/>
</dbReference>
<dbReference type="InterPro" id="IPR025943">
    <property type="entry name" value="Sigma_54_int_dom_ATP-bd_2"/>
</dbReference>
<dbReference type="RefSeq" id="WP_050725480.1">
    <property type="nucleotide sequence ID" value="NZ_CP012332.1"/>
</dbReference>
<dbReference type="PROSITE" id="PS00676">
    <property type="entry name" value="SIGMA54_INTERACT_2"/>
    <property type="match status" value="1"/>
</dbReference>
<dbReference type="Gene3D" id="1.10.10.60">
    <property type="entry name" value="Homeodomain-like"/>
    <property type="match status" value="1"/>
</dbReference>
<dbReference type="PROSITE" id="PS00675">
    <property type="entry name" value="SIGMA54_INTERACT_1"/>
    <property type="match status" value="1"/>
</dbReference>
<dbReference type="InterPro" id="IPR001789">
    <property type="entry name" value="Sig_transdc_resp-reg_receiver"/>
</dbReference>
<dbReference type="PROSITE" id="PS00688">
    <property type="entry name" value="SIGMA54_INTERACT_3"/>
    <property type="match status" value="1"/>
</dbReference>
<dbReference type="Gene3D" id="1.10.8.60">
    <property type="match status" value="1"/>
</dbReference>
<dbReference type="InterPro" id="IPR009057">
    <property type="entry name" value="Homeodomain-like_sf"/>
</dbReference>
<dbReference type="InterPro" id="IPR011006">
    <property type="entry name" value="CheY-like_superfamily"/>
</dbReference>
<dbReference type="CDD" id="cd00009">
    <property type="entry name" value="AAA"/>
    <property type="match status" value="1"/>
</dbReference>
<keyword evidence="1" id="KW-0547">Nucleotide-binding</keyword>
<dbReference type="Pfam" id="PF02954">
    <property type="entry name" value="HTH_8"/>
    <property type="match status" value="1"/>
</dbReference>
<dbReference type="GO" id="GO:0000160">
    <property type="term" value="P:phosphorelay signal transduction system"/>
    <property type="evidence" value="ECO:0007669"/>
    <property type="project" value="InterPro"/>
</dbReference>
<dbReference type="Pfam" id="PF25601">
    <property type="entry name" value="AAA_lid_14"/>
    <property type="match status" value="1"/>
</dbReference>
<dbReference type="InterPro" id="IPR002197">
    <property type="entry name" value="HTH_Fis"/>
</dbReference>
<keyword evidence="5" id="KW-0804">Transcription</keyword>
<dbReference type="PROSITE" id="PS50110">
    <property type="entry name" value="RESPONSE_REGULATORY"/>
    <property type="match status" value="1"/>
</dbReference>
<dbReference type="PRINTS" id="PR01590">
    <property type="entry name" value="HTHFIS"/>
</dbReference>
<feature type="domain" description="Response regulatory" evidence="8">
    <location>
        <begin position="7"/>
        <end position="119"/>
    </location>
</feature>
<dbReference type="GO" id="GO:0043565">
    <property type="term" value="F:sequence-specific DNA binding"/>
    <property type="evidence" value="ECO:0007669"/>
    <property type="project" value="InterPro"/>
</dbReference>
<evidence type="ECO:0000259" key="8">
    <source>
        <dbReference type="PROSITE" id="PS50110"/>
    </source>
</evidence>
<dbReference type="InterPro" id="IPR025944">
    <property type="entry name" value="Sigma_54_int_dom_CS"/>
</dbReference>
<evidence type="ECO:0000259" key="7">
    <source>
        <dbReference type="PROSITE" id="PS50045"/>
    </source>
</evidence>
<dbReference type="AlphaFoldDB" id="A0A0K1PDC8"/>
<keyword evidence="2" id="KW-0067">ATP-binding</keyword>
<dbReference type="SUPFAM" id="SSF46689">
    <property type="entry name" value="Homeodomain-like"/>
    <property type="match status" value="1"/>
</dbReference>
<proteinExistence type="predicted"/>
<keyword evidence="6" id="KW-0597">Phosphoprotein</keyword>
<evidence type="ECO:0000313" key="10">
    <source>
        <dbReference type="Proteomes" id="UP000055590"/>
    </source>
</evidence>
<feature type="modified residue" description="4-aspartylphosphate" evidence="6">
    <location>
        <position position="56"/>
    </location>
</feature>
<protein>
    <submittedName>
        <fullName evidence="9">Two component, sigma54 specific, transcriptional regulator, Fis family</fullName>
    </submittedName>
</protein>
<name>A0A0K1PDC8_9BACT</name>
<evidence type="ECO:0000256" key="5">
    <source>
        <dbReference type="ARBA" id="ARBA00023163"/>
    </source>
</evidence>
<dbReference type="PROSITE" id="PS50045">
    <property type="entry name" value="SIGMA54_INTERACT_4"/>
    <property type="match status" value="1"/>
</dbReference>